<evidence type="ECO:0000256" key="1">
    <source>
        <dbReference type="SAM" id="MobiDB-lite"/>
    </source>
</evidence>
<accession>Q7MHC0</accession>
<proteinExistence type="predicted"/>
<protein>
    <submittedName>
        <fullName evidence="2">Uncharacterized protein</fullName>
    </submittedName>
</protein>
<dbReference type="KEGG" id="vvy:VV2951"/>
<dbReference type="HOGENOM" id="CLU_3223820_0_0_6"/>
<feature type="region of interest" description="Disordered" evidence="1">
    <location>
        <begin position="1"/>
        <end position="27"/>
    </location>
</feature>
<evidence type="ECO:0000313" key="2">
    <source>
        <dbReference type="EMBL" id="BAC95715.1"/>
    </source>
</evidence>
<dbReference type="EMBL" id="BA000037">
    <property type="protein sequence ID" value="BAC95715.1"/>
    <property type="molecule type" value="Genomic_DNA"/>
</dbReference>
<gene>
    <name evidence="2" type="ordered locus">VV2951</name>
</gene>
<dbReference type="Proteomes" id="UP000002675">
    <property type="component" value="Chromosome I"/>
</dbReference>
<reference evidence="2 3" key="1">
    <citation type="journal article" date="2003" name="Genome Res.">
        <title>Comparative genome analysis of Vibrio vulnificus, a marine pathogen.</title>
        <authorList>
            <person name="Chen C.Y."/>
            <person name="Wu K.M."/>
            <person name="Chang Y.C."/>
            <person name="Chang C.H."/>
            <person name="Tsai H.C."/>
            <person name="Liao T.L."/>
            <person name="Liu Y.M."/>
            <person name="Chen H.J."/>
            <person name="Shen A.B."/>
            <person name="Li J.C."/>
            <person name="Su T.L."/>
            <person name="Shao C.P."/>
            <person name="Lee C.T."/>
            <person name="Hor L.I."/>
            <person name="Tsai S.F."/>
        </authorList>
    </citation>
    <scope>NUCLEOTIDE SEQUENCE [LARGE SCALE GENOMIC DNA]</scope>
    <source>
        <strain evidence="2 3">YJ016</strain>
    </source>
</reference>
<organism evidence="2 3">
    <name type="scientific">Vibrio vulnificus (strain YJ016)</name>
    <dbReference type="NCBI Taxonomy" id="196600"/>
    <lineage>
        <taxon>Bacteria</taxon>
        <taxon>Pseudomonadati</taxon>
        <taxon>Pseudomonadota</taxon>
        <taxon>Gammaproteobacteria</taxon>
        <taxon>Vibrionales</taxon>
        <taxon>Vibrionaceae</taxon>
        <taxon>Vibrio</taxon>
    </lineage>
</organism>
<evidence type="ECO:0000313" key="3">
    <source>
        <dbReference type="Proteomes" id="UP000002675"/>
    </source>
</evidence>
<dbReference type="AlphaFoldDB" id="Q7MHC0"/>
<sequence>MVTASRHYCGRKTNENGKTQSLASKIRRKTDECEVIARKIERPS</sequence>
<name>Q7MHC0_VIBVY</name>